<dbReference type="AlphaFoldDB" id="A0A9X2JHE7"/>
<keyword evidence="3" id="KW-1133">Transmembrane helix</keyword>
<keyword evidence="3" id="KW-0812">Transmembrane</keyword>
<gene>
    <name evidence="5" type="ORF">NG895_15790</name>
</gene>
<proteinExistence type="inferred from homology"/>
<evidence type="ECO:0000256" key="1">
    <source>
        <dbReference type="ARBA" id="ARBA00006464"/>
    </source>
</evidence>
<comment type="caution">
    <text evidence="5">The sequence shown here is derived from an EMBL/GenBank/DDBJ whole genome shotgun (WGS) entry which is preliminary data.</text>
</comment>
<dbReference type="InterPro" id="IPR003362">
    <property type="entry name" value="Bact_transf"/>
</dbReference>
<sequence length="268" mass="30134">MLVHEDAAAPRVYSQNATATAERSSQARKLRVHRTSTVSTDQFPAFELEMNGTCSLNPQSLPVSTDREFYLFAKRVMDIVGALIALVIFSPVMLVAAVLVKLTDGGSLFYSQTRVGLNGREFRCLKFRSMVVDADKYHVHLSSHNSHSDSRTFKIPNDPRVTWIGRILRRSSIDEMPQLLNVLRGEMSLVGPRPALPREVQGYTWQDLRRLEVKPGLTCTWQVSGRSRLSFPEQLALDLEYIENQSLWIDLKLIAKTVPAVLSADGAY</sequence>
<dbReference type="Pfam" id="PF02397">
    <property type="entry name" value="Bac_transf"/>
    <property type="match status" value="1"/>
</dbReference>
<evidence type="ECO:0000256" key="2">
    <source>
        <dbReference type="SAM" id="MobiDB-lite"/>
    </source>
</evidence>
<organism evidence="5 6">
    <name type="scientific">Aeoliella straminimaris</name>
    <dbReference type="NCBI Taxonomy" id="2954799"/>
    <lineage>
        <taxon>Bacteria</taxon>
        <taxon>Pseudomonadati</taxon>
        <taxon>Planctomycetota</taxon>
        <taxon>Planctomycetia</taxon>
        <taxon>Pirellulales</taxon>
        <taxon>Lacipirellulaceae</taxon>
        <taxon>Aeoliella</taxon>
    </lineage>
</organism>
<evidence type="ECO:0000259" key="4">
    <source>
        <dbReference type="Pfam" id="PF02397"/>
    </source>
</evidence>
<keyword evidence="3" id="KW-0472">Membrane</keyword>
<evidence type="ECO:0000256" key="3">
    <source>
        <dbReference type="SAM" id="Phobius"/>
    </source>
</evidence>
<dbReference type="GO" id="GO:0016780">
    <property type="term" value="F:phosphotransferase activity, for other substituted phosphate groups"/>
    <property type="evidence" value="ECO:0007669"/>
    <property type="project" value="TreeGrafter"/>
</dbReference>
<dbReference type="RefSeq" id="WP_252853487.1">
    <property type="nucleotide sequence ID" value="NZ_JAMXLR010000055.1"/>
</dbReference>
<keyword evidence="6" id="KW-1185">Reference proteome</keyword>
<accession>A0A9X2JHE7</accession>
<keyword evidence="5" id="KW-0808">Transferase</keyword>
<dbReference type="PANTHER" id="PTHR30576">
    <property type="entry name" value="COLANIC BIOSYNTHESIS UDP-GLUCOSE LIPID CARRIER TRANSFERASE"/>
    <property type="match status" value="1"/>
</dbReference>
<feature type="compositionally biased region" description="Polar residues" evidence="2">
    <location>
        <begin position="13"/>
        <end position="24"/>
    </location>
</feature>
<evidence type="ECO:0000313" key="6">
    <source>
        <dbReference type="Proteomes" id="UP001155241"/>
    </source>
</evidence>
<feature type="region of interest" description="Disordered" evidence="2">
    <location>
        <begin position="1"/>
        <end position="29"/>
    </location>
</feature>
<comment type="similarity">
    <text evidence="1">Belongs to the bacterial sugar transferase family.</text>
</comment>
<feature type="transmembrane region" description="Helical" evidence="3">
    <location>
        <begin position="79"/>
        <end position="100"/>
    </location>
</feature>
<evidence type="ECO:0000313" key="5">
    <source>
        <dbReference type="EMBL" id="MCO6045372.1"/>
    </source>
</evidence>
<name>A0A9X2JHE7_9BACT</name>
<dbReference type="PANTHER" id="PTHR30576:SF10">
    <property type="entry name" value="SLL5057 PROTEIN"/>
    <property type="match status" value="1"/>
</dbReference>
<protein>
    <submittedName>
        <fullName evidence="5">Sugar transferase</fullName>
    </submittedName>
</protein>
<reference evidence="5" key="1">
    <citation type="submission" date="2022-06" db="EMBL/GenBank/DDBJ databases">
        <title>Aeoliella straminimaris, a novel planctomycete from sediments.</title>
        <authorList>
            <person name="Vitorino I.R."/>
            <person name="Lage O.M."/>
        </authorList>
    </citation>
    <scope>NUCLEOTIDE SEQUENCE</scope>
    <source>
        <strain evidence="5">ICT_H6.2</strain>
    </source>
</reference>
<feature type="domain" description="Bacterial sugar transferase" evidence="4">
    <location>
        <begin position="74"/>
        <end position="262"/>
    </location>
</feature>
<dbReference type="EMBL" id="JAMXLR010000055">
    <property type="protein sequence ID" value="MCO6045372.1"/>
    <property type="molecule type" value="Genomic_DNA"/>
</dbReference>
<dbReference type="Proteomes" id="UP001155241">
    <property type="component" value="Unassembled WGS sequence"/>
</dbReference>